<proteinExistence type="inferred from homology"/>
<dbReference type="InterPro" id="IPR018461">
    <property type="entry name" value="Na/H_Antiport_NhaC-like_C"/>
</dbReference>
<evidence type="ECO:0000313" key="11">
    <source>
        <dbReference type="EMBL" id="ABG72554.1"/>
    </source>
</evidence>
<feature type="transmembrane region" description="Helical" evidence="9">
    <location>
        <begin position="77"/>
        <end position="101"/>
    </location>
</feature>
<evidence type="ECO:0000259" key="10">
    <source>
        <dbReference type="Pfam" id="PF03553"/>
    </source>
</evidence>
<evidence type="ECO:0000256" key="3">
    <source>
        <dbReference type="ARBA" id="ARBA00022449"/>
    </source>
</evidence>
<dbReference type="PANTHER" id="PTHR33451:SF3">
    <property type="entry name" value="MALATE-2H(+)_NA(+)-LACTATE ANTIPORTER"/>
    <property type="match status" value="1"/>
</dbReference>
<organism evidence="11 12">
    <name type="scientific">Escherichia coli O6:K15:H31 (strain 536 / UPEC)</name>
    <dbReference type="NCBI Taxonomy" id="362663"/>
    <lineage>
        <taxon>Bacteria</taxon>
        <taxon>Pseudomonadati</taxon>
        <taxon>Pseudomonadota</taxon>
        <taxon>Gammaproteobacteria</taxon>
        <taxon>Enterobacterales</taxon>
        <taxon>Enterobacteriaceae</taxon>
        <taxon>Escherichia</taxon>
    </lineage>
</organism>
<accession>A0A454ABC6</accession>
<dbReference type="KEGG" id="ecp:ECP_4618"/>
<comment type="similarity">
    <text evidence="8">Belongs to the NhaC Na(+)/H(+) (TC 2.A.35) antiporter family.</text>
</comment>
<protein>
    <submittedName>
        <fullName evidence="11">Putative Na+/H+ antiporter</fullName>
    </submittedName>
</protein>
<dbReference type="EMBL" id="CP000247">
    <property type="protein sequence ID" value="ABG72554.1"/>
    <property type="molecule type" value="Genomic_DNA"/>
</dbReference>
<keyword evidence="4" id="KW-1003">Cell membrane</keyword>
<name>A0A454ABC6_ECOL5</name>
<gene>
    <name evidence="11" type="ordered locus">ECP_4618</name>
</gene>
<dbReference type="GO" id="GO:0005886">
    <property type="term" value="C:plasma membrane"/>
    <property type="evidence" value="ECO:0007669"/>
    <property type="project" value="UniProtKB-SubCell"/>
</dbReference>
<keyword evidence="7 9" id="KW-0472">Membrane</keyword>
<evidence type="ECO:0000256" key="9">
    <source>
        <dbReference type="SAM" id="Phobius"/>
    </source>
</evidence>
<keyword evidence="3" id="KW-0050">Antiport</keyword>
<comment type="subcellular location">
    <subcellularLocation>
        <location evidence="1">Cell membrane</location>
        <topology evidence="1">Multi-pass membrane protein</topology>
    </subcellularLocation>
</comment>
<evidence type="ECO:0000256" key="4">
    <source>
        <dbReference type="ARBA" id="ARBA00022475"/>
    </source>
</evidence>
<keyword evidence="5 9" id="KW-0812">Transmembrane</keyword>
<evidence type="ECO:0000256" key="1">
    <source>
        <dbReference type="ARBA" id="ARBA00004651"/>
    </source>
</evidence>
<dbReference type="Pfam" id="PF03553">
    <property type="entry name" value="Na_H_antiporter"/>
    <property type="match status" value="1"/>
</dbReference>
<keyword evidence="2" id="KW-0813">Transport</keyword>
<dbReference type="InterPro" id="IPR052180">
    <property type="entry name" value="NhaC_Na-H+_Antiporter"/>
</dbReference>
<evidence type="ECO:0000256" key="2">
    <source>
        <dbReference type="ARBA" id="ARBA00022448"/>
    </source>
</evidence>
<evidence type="ECO:0000256" key="8">
    <source>
        <dbReference type="ARBA" id="ARBA00038435"/>
    </source>
</evidence>
<sequence>MGVDHYCTVRDSNGQISILIPIEMLRSAYIERGLHPKNLARTVEDSATIFEPILPWTAAGAYMAGTLGVATLSYLPWAILCWSGIFFATLWGFTGFGIARLSKEKQQQLMMETINESK</sequence>
<dbReference type="PANTHER" id="PTHR33451">
    <property type="entry name" value="MALATE-2H(+)/NA(+)-LACTATE ANTIPORTER"/>
    <property type="match status" value="1"/>
</dbReference>
<dbReference type="Proteomes" id="UP000009182">
    <property type="component" value="Chromosome"/>
</dbReference>
<reference evidence="11 12" key="1">
    <citation type="journal article" date="2006" name="Mol. Microbiol.">
        <title>Role of pathogenicity island-associated integrases in the genome plasticity of uropathogenic Escherichia coli strain 536.</title>
        <authorList>
            <person name="Hochhut B."/>
            <person name="Wilde C."/>
            <person name="Balling G."/>
            <person name="Middendorf B."/>
            <person name="Dobrindt U."/>
            <person name="Brzuszkiewicz E."/>
            <person name="Gottschalk G."/>
            <person name="Carniel E."/>
            <person name="Hacker J."/>
        </authorList>
    </citation>
    <scope>NUCLEOTIDE SEQUENCE [LARGE SCALE GENOMIC DNA]</scope>
    <source>
        <strain evidence="12">536 / UPEC</strain>
    </source>
</reference>
<feature type="domain" description="Na+/H+ antiporter NhaC-like C-terminal" evidence="10">
    <location>
        <begin position="14"/>
        <end position="96"/>
    </location>
</feature>
<evidence type="ECO:0000256" key="6">
    <source>
        <dbReference type="ARBA" id="ARBA00022989"/>
    </source>
</evidence>
<dbReference type="GO" id="GO:0015297">
    <property type="term" value="F:antiporter activity"/>
    <property type="evidence" value="ECO:0007669"/>
    <property type="project" value="UniProtKB-KW"/>
</dbReference>
<dbReference type="AlphaFoldDB" id="A0A454ABC6"/>
<keyword evidence="6 9" id="KW-1133">Transmembrane helix</keyword>
<evidence type="ECO:0000313" key="12">
    <source>
        <dbReference type="Proteomes" id="UP000009182"/>
    </source>
</evidence>
<evidence type="ECO:0000256" key="7">
    <source>
        <dbReference type="ARBA" id="ARBA00023136"/>
    </source>
</evidence>
<evidence type="ECO:0000256" key="5">
    <source>
        <dbReference type="ARBA" id="ARBA00022692"/>
    </source>
</evidence>